<dbReference type="PANTHER" id="PTHR21661">
    <property type="entry name" value="EPOXIDE HYDROLASE 1-RELATED"/>
    <property type="match status" value="1"/>
</dbReference>
<dbReference type="KEGG" id="bmor:100307011"/>
<dbReference type="InterPro" id="IPR000639">
    <property type="entry name" value="Epox_hydrolase-like"/>
</dbReference>
<keyword evidence="5" id="KW-0058">Aromatic hydrocarbons catabolism</keyword>
<feature type="region of interest" description="Disordered" evidence="8">
    <location>
        <begin position="1"/>
        <end position="22"/>
    </location>
</feature>
<dbReference type="InterPro" id="IPR016292">
    <property type="entry name" value="Epoxide_hydrolase"/>
</dbReference>
<keyword evidence="6 11" id="KW-0378">Hydrolase</keyword>
<evidence type="ECO:0000256" key="5">
    <source>
        <dbReference type="ARBA" id="ARBA00022797"/>
    </source>
</evidence>
<dbReference type="PRINTS" id="PR00412">
    <property type="entry name" value="EPOXHYDRLASE"/>
</dbReference>
<dbReference type="MEROPS" id="S33.971"/>
<dbReference type="Pfam" id="PF06441">
    <property type="entry name" value="EHN"/>
    <property type="match status" value="1"/>
</dbReference>
<reference evidence="11" key="2">
    <citation type="journal article" date="2010" name="Biosci. Biotechnol. Biochem.">
        <title>Characterization of juvenile hormone epoxide hydrolase and related genes in the larval development of the silkworm Bombyx mori.</title>
        <authorList>
            <person name="Seino A."/>
            <person name="Ogura T."/>
            <person name="Tsubota T."/>
            <person name="Shimomura M."/>
            <person name="Nakakura T."/>
            <person name="Tan A."/>
            <person name="Mita K."/>
            <person name="Shinoda T."/>
            <person name="Nakagawa Y."/>
            <person name="Shiotsuki T."/>
        </authorList>
    </citation>
    <scope>NUCLEOTIDE SEQUENCE</scope>
</reference>
<evidence type="ECO:0000256" key="4">
    <source>
        <dbReference type="ARBA" id="ARBA00012091"/>
    </source>
</evidence>
<dbReference type="AlphaFoldDB" id="C6KWM8"/>
<evidence type="ECO:0000313" key="12">
    <source>
        <dbReference type="EnsemblMetazoa" id="NP_001159620.1"/>
    </source>
</evidence>
<evidence type="ECO:0000256" key="9">
    <source>
        <dbReference type="SAM" id="Phobius"/>
    </source>
</evidence>
<comment type="similarity">
    <text evidence="3">Belongs to the peptidase S33 family.</text>
</comment>
<dbReference type="EnsemblMetazoa" id="NM_001166148.1">
    <property type="protein sequence ID" value="NP_001159620.1"/>
    <property type="gene ID" value="GeneID_100307011"/>
</dbReference>
<dbReference type="Gene3D" id="3.40.50.1820">
    <property type="entry name" value="alpha/beta hydrolase"/>
    <property type="match status" value="1"/>
</dbReference>
<dbReference type="InterPro" id="IPR010497">
    <property type="entry name" value="Epoxide_hydro_N"/>
</dbReference>
<accession>C6KWM8</accession>
<evidence type="ECO:0000313" key="11">
    <source>
        <dbReference type="EMBL" id="BAH97091.1"/>
    </source>
</evidence>
<evidence type="ECO:0000256" key="3">
    <source>
        <dbReference type="ARBA" id="ARBA00010088"/>
    </source>
</evidence>
<dbReference type="RefSeq" id="NP_001159620.1">
    <property type="nucleotide sequence ID" value="NM_001166148.1"/>
</dbReference>
<dbReference type="EMBL" id="AB293557">
    <property type="protein sequence ID" value="BAH97091.1"/>
    <property type="molecule type" value="mRNA"/>
</dbReference>
<evidence type="ECO:0000313" key="13">
    <source>
        <dbReference type="Proteomes" id="UP000005204"/>
    </source>
</evidence>
<dbReference type="PIRSF" id="PIRSF001112">
    <property type="entry name" value="Epoxide_hydrolase"/>
    <property type="match status" value="1"/>
</dbReference>
<evidence type="ECO:0000256" key="2">
    <source>
        <dbReference type="ARBA" id="ARBA00004111"/>
    </source>
</evidence>
<keyword evidence="9" id="KW-0812">Transmembrane</keyword>
<protein>
    <recommendedName>
        <fullName evidence="4">microsomal epoxide hydrolase</fullName>
        <ecNumber evidence="4">3.3.2.9</ecNumber>
    </recommendedName>
</protein>
<dbReference type="Proteomes" id="UP000005204">
    <property type="component" value="Unassembled WGS sequence"/>
</dbReference>
<dbReference type="EC" id="3.3.2.9" evidence="4"/>
<evidence type="ECO:0000256" key="6">
    <source>
        <dbReference type="ARBA" id="ARBA00022801"/>
    </source>
</evidence>
<evidence type="ECO:0000259" key="10">
    <source>
        <dbReference type="Pfam" id="PF06441"/>
    </source>
</evidence>
<dbReference type="GO" id="GO:0097176">
    <property type="term" value="P:epoxide metabolic process"/>
    <property type="evidence" value="ECO:0007669"/>
    <property type="project" value="TreeGrafter"/>
</dbReference>
<feature type="active site" description="Proton donor" evidence="7">
    <location>
        <position position="413"/>
    </location>
</feature>
<name>C6KWM8_BOMMO</name>
<dbReference type="OrthoDB" id="7130006at2759"/>
<evidence type="ECO:0000256" key="7">
    <source>
        <dbReference type="PIRSR" id="PIRSR001112-1"/>
    </source>
</evidence>
<organism evidence="11">
    <name type="scientific">Bombyx mori</name>
    <name type="common">Silk moth</name>
    <dbReference type="NCBI Taxonomy" id="7091"/>
    <lineage>
        <taxon>Eukaryota</taxon>
        <taxon>Metazoa</taxon>
        <taxon>Ecdysozoa</taxon>
        <taxon>Arthropoda</taxon>
        <taxon>Hexapoda</taxon>
        <taxon>Insecta</taxon>
        <taxon>Pterygota</taxon>
        <taxon>Neoptera</taxon>
        <taxon>Endopterygota</taxon>
        <taxon>Lepidoptera</taxon>
        <taxon>Glossata</taxon>
        <taxon>Ditrysia</taxon>
        <taxon>Bombycoidea</taxon>
        <taxon>Bombycidae</taxon>
        <taxon>Bombycinae</taxon>
        <taxon>Bombyx</taxon>
    </lineage>
</organism>
<dbReference type="PANTHER" id="PTHR21661:SF35">
    <property type="entry name" value="EPOXIDE HYDROLASE"/>
    <property type="match status" value="1"/>
</dbReference>
<reference evidence="12" key="3">
    <citation type="submission" date="2022-06" db="UniProtKB">
        <authorList>
            <consortium name="EnsemblMetazoa"/>
        </authorList>
    </citation>
    <scope>IDENTIFICATION</scope>
    <source>
        <strain evidence="12">p50T (Dazao)</strain>
    </source>
</reference>
<dbReference type="HOGENOM" id="CLU_019414_3_0_1"/>
<dbReference type="GO" id="GO:0033961">
    <property type="term" value="F:cis-stilbene-oxide hydrolase activity"/>
    <property type="evidence" value="ECO:0007669"/>
    <property type="project" value="UniProtKB-EC"/>
</dbReference>
<comment type="catalytic activity">
    <reaction evidence="1">
        <text>1-(4-methoxyphenyl)-N-methyl-N-[(3-methyloxetan-3-yl)methyl]methanamine + H2O = 2-{[(4-methoxybenzyl)(methyl)amino]methyl}-2-methylpropane-1,3-diol</text>
        <dbReference type="Rhea" id="RHEA:55764"/>
        <dbReference type="ChEBI" id="CHEBI:15377"/>
        <dbReference type="ChEBI" id="CHEBI:139161"/>
        <dbReference type="ChEBI" id="CHEBI:139164"/>
        <dbReference type="EC" id="3.3.2.9"/>
    </reaction>
</comment>
<dbReference type="GeneID" id="100307011"/>
<keyword evidence="9" id="KW-0472">Membrane</keyword>
<feature type="active site" description="Nucleophile" evidence="7">
    <location>
        <position position="267"/>
    </location>
</feature>
<feature type="transmembrane region" description="Helical" evidence="9">
    <location>
        <begin position="32"/>
        <end position="60"/>
    </location>
</feature>
<feature type="domain" description="Epoxide hydrolase N-terminal" evidence="10">
    <location>
        <begin position="89"/>
        <end position="201"/>
    </location>
</feature>
<evidence type="ECO:0000256" key="8">
    <source>
        <dbReference type="SAM" id="MobiDB-lite"/>
    </source>
</evidence>
<keyword evidence="9" id="KW-1133">Transmembrane helix</keyword>
<gene>
    <name evidence="11" type="primary">jheh-lp4</name>
    <name evidence="12" type="synonym">100307011</name>
</gene>
<dbReference type="SUPFAM" id="SSF53474">
    <property type="entry name" value="alpha/beta-Hydrolases"/>
    <property type="match status" value="1"/>
</dbReference>
<keyword evidence="13" id="KW-1185">Reference proteome</keyword>
<sequence>MSKKTKNKSVNVNNLDKNEKSKTTKDSSKFKIVFGVFAKIISYLFVIKALFTIYCIYLVYVSLTNVPDLPKVDVNVRWGVDNNTHDTRIRPYRVIFSDAMESEIRALFEDYRLMERKIKSFKNTAWTYGVHSDAFAQFFSHWIFKYKFRERVKFLNKYDHFLTNIQGLDIHFVRVKPKADKNVKVVPLLLLHGWPGSVREFYEAIPLLTTPRPDYDFVFEVIAPSLPGFVFSEAPTRPGLDTYEMAIIMRNLMRRLGYTQYYIQGGDFGHMIGSHIATIFPSEVLGFHTNFPVNTSKLSLLTWLLGGLLWPSYFGNGIEDRMYPLKDKMEFYLEETGYSHLQSTKPDTIGIVLTDSPVALGSYILDRFMIFTNHTNKFEDEGGIDKYYDFDKLLDNIMLYWVSGSITTSLRIYKETFAGSRLNNLAQVPTSVPTWALRLKYELFQHPDYMLRWKYTNLLGSTNLDYGGHFAAFERPKDFSDDVFKAVKAFRNFK</sequence>
<dbReference type="CTD" id="100307011"/>
<evidence type="ECO:0000256" key="1">
    <source>
        <dbReference type="ARBA" id="ARBA00000221"/>
    </source>
</evidence>
<reference evidence="13" key="1">
    <citation type="journal article" date="2008" name="Insect Biochem. Mol. Biol.">
        <title>The genome of a lepidopteran model insect, the silkworm Bombyx mori.</title>
        <authorList>
            <consortium name="International Silkworm Genome Consortium"/>
        </authorList>
    </citation>
    <scope>NUCLEOTIDE SEQUENCE [LARGE SCALE GENOMIC DNA]</scope>
    <source>
        <strain evidence="13">p50T</strain>
    </source>
</reference>
<dbReference type="InterPro" id="IPR029058">
    <property type="entry name" value="AB_hydrolase_fold"/>
</dbReference>
<feature type="active site" description="Proton acceptor" evidence="7">
    <location>
        <position position="469"/>
    </location>
</feature>
<proteinExistence type="evidence at transcript level"/>
<comment type="subcellular location">
    <subcellularLocation>
        <location evidence="2">Microsome membrane</location>
        <topology evidence="2">Single-pass membrane protein</topology>
    </subcellularLocation>
</comment>